<keyword evidence="1" id="KW-1133">Transmembrane helix</keyword>
<dbReference type="Proteomes" id="UP000196365">
    <property type="component" value="Unassembled WGS sequence"/>
</dbReference>
<evidence type="ECO:0000256" key="1">
    <source>
        <dbReference type="SAM" id="Phobius"/>
    </source>
</evidence>
<proteinExistence type="predicted"/>
<keyword evidence="1" id="KW-0472">Membrane</keyword>
<name>A0A1T4N6S9_9FIRM</name>
<organism evidence="2 3">
    <name type="scientific">Garciella nitratireducens DSM 15102</name>
    <dbReference type="NCBI Taxonomy" id="1121911"/>
    <lineage>
        <taxon>Bacteria</taxon>
        <taxon>Bacillati</taxon>
        <taxon>Bacillota</taxon>
        <taxon>Clostridia</taxon>
        <taxon>Eubacteriales</taxon>
        <taxon>Eubacteriaceae</taxon>
        <taxon>Garciella</taxon>
    </lineage>
</organism>
<dbReference type="RefSeq" id="WP_242960273.1">
    <property type="nucleotide sequence ID" value="NZ_FUWV01000009.1"/>
</dbReference>
<protein>
    <submittedName>
        <fullName evidence="2">Uncharacterized protein</fullName>
    </submittedName>
</protein>
<dbReference type="AlphaFoldDB" id="A0A1T4N6S9"/>
<keyword evidence="1" id="KW-0812">Transmembrane</keyword>
<sequence length="93" mass="10810">MATTILFSIKYISAAILGSGVSSWNRELYLFDICEKQSDVFIIKLTSNRGWKYEIYVILIIILLTSINILISDQQRIESKLNRIIMHFEIPEL</sequence>
<evidence type="ECO:0000313" key="3">
    <source>
        <dbReference type="Proteomes" id="UP000196365"/>
    </source>
</evidence>
<reference evidence="2 3" key="1">
    <citation type="submission" date="2017-02" db="EMBL/GenBank/DDBJ databases">
        <authorList>
            <person name="Peterson S.W."/>
        </authorList>
    </citation>
    <scope>NUCLEOTIDE SEQUENCE [LARGE SCALE GENOMIC DNA]</scope>
    <source>
        <strain evidence="2 3">DSM 15102</strain>
    </source>
</reference>
<feature type="transmembrane region" description="Helical" evidence="1">
    <location>
        <begin position="53"/>
        <end position="71"/>
    </location>
</feature>
<gene>
    <name evidence="2" type="ORF">SAMN02745973_01570</name>
</gene>
<accession>A0A1T4N6S9</accession>
<evidence type="ECO:0000313" key="2">
    <source>
        <dbReference type="EMBL" id="SJZ74558.1"/>
    </source>
</evidence>
<keyword evidence="3" id="KW-1185">Reference proteome</keyword>
<dbReference type="EMBL" id="FUWV01000009">
    <property type="protein sequence ID" value="SJZ74558.1"/>
    <property type="molecule type" value="Genomic_DNA"/>
</dbReference>